<name>A0A812I221_9DINO</name>
<organism evidence="4 5">
    <name type="scientific">Symbiodinium natans</name>
    <dbReference type="NCBI Taxonomy" id="878477"/>
    <lineage>
        <taxon>Eukaryota</taxon>
        <taxon>Sar</taxon>
        <taxon>Alveolata</taxon>
        <taxon>Dinophyceae</taxon>
        <taxon>Suessiales</taxon>
        <taxon>Symbiodiniaceae</taxon>
        <taxon>Symbiodinium</taxon>
    </lineage>
</organism>
<gene>
    <name evidence="4" type="ORF">SNAT2548_LOCUS2405</name>
</gene>
<sequence>MGNTSCTSVDKNGPQMVHTMLFPMYVLKVQDFLHMDGVPEPHDRMLRDNLLHKWQPGMFVTFISHQWLGSSHPDPQGQQCAVLRAALQGMIDGTLKVEADPVTIMNRKIAPFSAGAREQVANGYIFFDWFAIPQITARLPGVNEDATRSDAALAVQSIPAYVEVANLFIALVPELTHSMTGAHCNYVSWLSRGWCRAELWCHVLSDKLNSSLVVVYSAKEAEYMYPLDWQLNAIADGEFTVESDRAAVIKLGDVAVRSKIRHLSSEGPLSSYRFYLANRALLLGQRKEPWAVDAFLEQFRFTSLEAAAKDRSSMNGLMCAVFAGDVRLLRRLVRMEADVNFHLHGLEDFGYFDTQTVLMAAAKSHQAADLLATLIELRGDVNAHAANGTNPAFMLRTPEQVRTLAAARADLQTGRYPLGLAPLTGVAAFATAETVAAMLAARCDPNPELRGMGYGPLHGTAFFSRSNRHAKEIATLLISHRADINSRCRPQDRYCLLCTAARAECALTGFQATSLMKRVFASMPGITPLGMAAMVGAESVASLLLEYGAERLTNDRGDTPEDLAAINQHVHTLQSLATFTV</sequence>
<proteinExistence type="predicted"/>
<dbReference type="Gene3D" id="1.25.40.20">
    <property type="entry name" value="Ankyrin repeat-containing domain"/>
    <property type="match status" value="2"/>
</dbReference>
<dbReference type="AlphaFoldDB" id="A0A812I221"/>
<accession>A0A812I221</accession>
<comment type="caution">
    <text evidence="4">The sequence shown here is derived from an EMBL/GenBank/DDBJ whole genome shotgun (WGS) entry which is preliminary data.</text>
</comment>
<dbReference type="SUPFAM" id="SSF48403">
    <property type="entry name" value="Ankyrin repeat"/>
    <property type="match status" value="1"/>
</dbReference>
<dbReference type="PROSITE" id="PS50297">
    <property type="entry name" value="ANK_REP_REGION"/>
    <property type="match status" value="1"/>
</dbReference>
<evidence type="ECO:0000313" key="4">
    <source>
        <dbReference type="EMBL" id="CAE6969441.1"/>
    </source>
</evidence>
<evidence type="ECO:0000313" key="5">
    <source>
        <dbReference type="Proteomes" id="UP000604046"/>
    </source>
</evidence>
<dbReference type="PANTHER" id="PTHR24189">
    <property type="entry name" value="MYOTROPHIN"/>
    <property type="match status" value="1"/>
</dbReference>
<protein>
    <submittedName>
        <fullName evidence="4">Uncharacterized protein</fullName>
    </submittedName>
</protein>
<dbReference type="Proteomes" id="UP000604046">
    <property type="component" value="Unassembled WGS sequence"/>
</dbReference>
<keyword evidence="2 3" id="KW-0040">ANK repeat</keyword>
<evidence type="ECO:0000256" key="2">
    <source>
        <dbReference type="ARBA" id="ARBA00023043"/>
    </source>
</evidence>
<reference evidence="4" key="1">
    <citation type="submission" date="2021-02" db="EMBL/GenBank/DDBJ databases">
        <authorList>
            <person name="Dougan E. K."/>
            <person name="Rhodes N."/>
            <person name="Thang M."/>
            <person name="Chan C."/>
        </authorList>
    </citation>
    <scope>NUCLEOTIDE SEQUENCE</scope>
</reference>
<evidence type="ECO:0000256" key="3">
    <source>
        <dbReference type="PROSITE-ProRule" id="PRU00023"/>
    </source>
</evidence>
<dbReference type="OrthoDB" id="416842at2759"/>
<keyword evidence="1" id="KW-0677">Repeat</keyword>
<dbReference type="PROSITE" id="PS50088">
    <property type="entry name" value="ANK_REPEAT"/>
    <property type="match status" value="1"/>
</dbReference>
<dbReference type="InterPro" id="IPR050745">
    <property type="entry name" value="Multifunctional_regulatory"/>
</dbReference>
<evidence type="ECO:0000256" key="1">
    <source>
        <dbReference type="ARBA" id="ARBA00022737"/>
    </source>
</evidence>
<dbReference type="InterPro" id="IPR002110">
    <property type="entry name" value="Ankyrin_rpt"/>
</dbReference>
<dbReference type="EMBL" id="CAJNDS010000137">
    <property type="protein sequence ID" value="CAE6969441.1"/>
    <property type="molecule type" value="Genomic_DNA"/>
</dbReference>
<keyword evidence="5" id="KW-1185">Reference proteome</keyword>
<dbReference type="SMART" id="SM00248">
    <property type="entry name" value="ANK"/>
    <property type="match status" value="4"/>
</dbReference>
<dbReference type="PANTHER" id="PTHR24189:SF50">
    <property type="entry name" value="ANKYRIN REPEAT AND SOCS BOX PROTEIN 2"/>
    <property type="match status" value="1"/>
</dbReference>
<feature type="repeat" description="ANK" evidence="3">
    <location>
        <begin position="524"/>
        <end position="556"/>
    </location>
</feature>
<dbReference type="InterPro" id="IPR036770">
    <property type="entry name" value="Ankyrin_rpt-contain_sf"/>
</dbReference>